<dbReference type="InterPro" id="IPR038765">
    <property type="entry name" value="Papain-like_cys_pep_sf"/>
</dbReference>
<sequence>MSIRNYAAQFVGSQQPDAQELMMLLLGVLHKELKRVQEKTYIELNDADAHRDEVSNST</sequence>
<dbReference type="Proteomes" id="UP000281553">
    <property type="component" value="Unassembled WGS sequence"/>
</dbReference>
<dbReference type="SUPFAM" id="SSF54001">
    <property type="entry name" value="Cysteine proteinases"/>
    <property type="match status" value="1"/>
</dbReference>
<dbReference type="Gene3D" id="3.90.70.10">
    <property type="entry name" value="Cysteine proteinases"/>
    <property type="match status" value="1"/>
</dbReference>
<proteinExistence type="predicted"/>
<dbReference type="AlphaFoldDB" id="A0A3P7MQ07"/>
<keyword evidence="2" id="KW-1185">Reference proteome</keyword>
<gene>
    <name evidence="1" type="ORF">DILT_LOCUS15829</name>
</gene>
<evidence type="ECO:0000313" key="1">
    <source>
        <dbReference type="EMBL" id="VDN31785.1"/>
    </source>
</evidence>
<protein>
    <submittedName>
        <fullName evidence="1">Uncharacterized protein</fullName>
    </submittedName>
</protein>
<organism evidence="1 2">
    <name type="scientific">Dibothriocephalus latus</name>
    <name type="common">Fish tapeworm</name>
    <name type="synonym">Diphyllobothrium latum</name>
    <dbReference type="NCBI Taxonomy" id="60516"/>
    <lineage>
        <taxon>Eukaryota</taxon>
        <taxon>Metazoa</taxon>
        <taxon>Spiralia</taxon>
        <taxon>Lophotrochozoa</taxon>
        <taxon>Platyhelminthes</taxon>
        <taxon>Cestoda</taxon>
        <taxon>Eucestoda</taxon>
        <taxon>Diphyllobothriidea</taxon>
        <taxon>Diphyllobothriidae</taxon>
        <taxon>Dibothriocephalus</taxon>
    </lineage>
</organism>
<dbReference type="EMBL" id="UYRU01081307">
    <property type="protein sequence ID" value="VDN31785.1"/>
    <property type="molecule type" value="Genomic_DNA"/>
</dbReference>
<reference evidence="1 2" key="1">
    <citation type="submission" date="2018-11" db="EMBL/GenBank/DDBJ databases">
        <authorList>
            <consortium name="Pathogen Informatics"/>
        </authorList>
    </citation>
    <scope>NUCLEOTIDE SEQUENCE [LARGE SCALE GENOMIC DNA]</scope>
</reference>
<accession>A0A3P7MQ07</accession>
<name>A0A3P7MQ07_DIBLA</name>
<evidence type="ECO:0000313" key="2">
    <source>
        <dbReference type="Proteomes" id="UP000281553"/>
    </source>
</evidence>